<accession>A0A176VZ29</accession>
<proteinExistence type="predicted"/>
<name>A0A176VZ29_MARPO</name>
<organism evidence="2 3">
    <name type="scientific">Marchantia polymorpha subsp. ruderalis</name>
    <dbReference type="NCBI Taxonomy" id="1480154"/>
    <lineage>
        <taxon>Eukaryota</taxon>
        <taxon>Viridiplantae</taxon>
        <taxon>Streptophyta</taxon>
        <taxon>Embryophyta</taxon>
        <taxon>Marchantiophyta</taxon>
        <taxon>Marchantiopsida</taxon>
        <taxon>Marchantiidae</taxon>
        <taxon>Marchantiales</taxon>
        <taxon>Marchantiaceae</taxon>
        <taxon>Marchantia</taxon>
    </lineage>
</organism>
<keyword evidence="1" id="KW-1133">Transmembrane helix</keyword>
<evidence type="ECO:0000313" key="3">
    <source>
        <dbReference type="Proteomes" id="UP000077202"/>
    </source>
</evidence>
<gene>
    <name evidence="2" type="ORF">AXG93_4601s1290</name>
</gene>
<keyword evidence="1" id="KW-0812">Transmembrane</keyword>
<reference evidence="2" key="1">
    <citation type="submission" date="2016-03" db="EMBL/GenBank/DDBJ databases">
        <title>Mechanisms controlling the formation of the plant cell surface in tip-growing cells are functionally conserved among land plants.</title>
        <authorList>
            <person name="Honkanen S."/>
            <person name="Jones V.A."/>
            <person name="Morieri G."/>
            <person name="Champion C."/>
            <person name="Hetherington A.J."/>
            <person name="Kelly S."/>
            <person name="Saint-Marcoux D."/>
            <person name="Proust H."/>
            <person name="Prescott H."/>
            <person name="Dolan L."/>
        </authorList>
    </citation>
    <scope>NUCLEOTIDE SEQUENCE [LARGE SCALE GENOMIC DNA]</scope>
    <source>
        <tissue evidence="2">Whole gametophyte</tissue>
    </source>
</reference>
<keyword evidence="3" id="KW-1185">Reference proteome</keyword>
<dbReference type="AlphaFoldDB" id="A0A176VZ29"/>
<keyword evidence="1" id="KW-0472">Membrane</keyword>
<evidence type="ECO:0000313" key="2">
    <source>
        <dbReference type="EMBL" id="OAE26030.1"/>
    </source>
</evidence>
<comment type="caution">
    <text evidence="2">The sequence shown here is derived from an EMBL/GenBank/DDBJ whole genome shotgun (WGS) entry which is preliminary data.</text>
</comment>
<protein>
    <submittedName>
        <fullName evidence="2">Uncharacterized protein</fullName>
    </submittedName>
</protein>
<feature type="transmembrane region" description="Helical" evidence="1">
    <location>
        <begin position="175"/>
        <end position="198"/>
    </location>
</feature>
<sequence>MLCRARIAWVLNNSPAVDHVRYVLFTLQIQMRALMRFFAEFAVPCFILKCIPLAFLDLNAAGLFHRLWFVHLTDEVAHAGERADDLGTACMNGMNGGDDLGQSQISAGLVRLELVLVLDREVFQATLGALIAIASHIQWEQLTIHKCKLGNSSVGLKSRYRQMAIPPFVEIERIFILKGGSVASGGFFLLLPCVHFRIRTRSPQFMERKGCEWRRKDK</sequence>
<dbReference type="Proteomes" id="UP000077202">
    <property type="component" value="Unassembled WGS sequence"/>
</dbReference>
<dbReference type="EMBL" id="LVLJ01002264">
    <property type="protein sequence ID" value="OAE26030.1"/>
    <property type="molecule type" value="Genomic_DNA"/>
</dbReference>
<feature type="transmembrane region" description="Helical" evidence="1">
    <location>
        <begin position="37"/>
        <end position="56"/>
    </location>
</feature>
<evidence type="ECO:0000256" key="1">
    <source>
        <dbReference type="SAM" id="Phobius"/>
    </source>
</evidence>